<proteinExistence type="inferred from homology"/>
<accession>A0ABX0Y4L5</accession>
<dbReference type="Gene3D" id="3.30.420.40">
    <property type="match status" value="2"/>
</dbReference>
<organism evidence="3 4">
    <name type="scientific">Planosporangium thailandense</name>
    <dbReference type="NCBI Taxonomy" id="765197"/>
    <lineage>
        <taxon>Bacteria</taxon>
        <taxon>Bacillati</taxon>
        <taxon>Actinomycetota</taxon>
        <taxon>Actinomycetes</taxon>
        <taxon>Micromonosporales</taxon>
        <taxon>Micromonosporaceae</taxon>
        <taxon>Planosporangium</taxon>
    </lineage>
</organism>
<comment type="caution">
    <text evidence="3">The sequence shown here is derived from an EMBL/GenBank/DDBJ whole genome shotgun (WGS) entry which is preliminary data.</text>
</comment>
<name>A0ABX0Y4L5_9ACTN</name>
<reference evidence="3 4" key="1">
    <citation type="submission" date="2020-03" db="EMBL/GenBank/DDBJ databases">
        <title>WGS of the type strain of Planosporangium spp.</title>
        <authorList>
            <person name="Thawai C."/>
        </authorList>
    </citation>
    <scope>NUCLEOTIDE SEQUENCE [LARGE SCALE GENOMIC DNA]</scope>
    <source>
        <strain evidence="3 4">TBRC 5610</strain>
    </source>
</reference>
<dbReference type="Proteomes" id="UP000722989">
    <property type="component" value="Unassembled WGS sequence"/>
</dbReference>
<dbReference type="InterPro" id="IPR036388">
    <property type="entry name" value="WH-like_DNA-bd_sf"/>
</dbReference>
<dbReference type="SUPFAM" id="SSF46785">
    <property type="entry name" value="Winged helix' DNA-binding domain"/>
    <property type="match status" value="1"/>
</dbReference>
<protein>
    <submittedName>
        <fullName evidence="3">ROK family transcriptional regulator</fullName>
    </submittedName>
</protein>
<evidence type="ECO:0000313" key="4">
    <source>
        <dbReference type="Proteomes" id="UP000722989"/>
    </source>
</evidence>
<dbReference type="RefSeq" id="WP_167927218.1">
    <property type="nucleotide sequence ID" value="NZ_JAATVY010000017.1"/>
</dbReference>
<evidence type="ECO:0000259" key="2">
    <source>
        <dbReference type="Pfam" id="PF09339"/>
    </source>
</evidence>
<dbReference type="InterPro" id="IPR043129">
    <property type="entry name" value="ATPase_NBD"/>
</dbReference>
<dbReference type="EMBL" id="JAATVY010000017">
    <property type="protein sequence ID" value="NJC72309.1"/>
    <property type="molecule type" value="Genomic_DNA"/>
</dbReference>
<dbReference type="InterPro" id="IPR036390">
    <property type="entry name" value="WH_DNA-bd_sf"/>
</dbReference>
<gene>
    <name evidence="3" type="ORF">HC031_21695</name>
</gene>
<dbReference type="Gene3D" id="1.10.10.10">
    <property type="entry name" value="Winged helix-like DNA-binding domain superfamily/Winged helix DNA-binding domain"/>
    <property type="match status" value="1"/>
</dbReference>
<keyword evidence="4" id="KW-1185">Reference proteome</keyword>
<dbReference type="PANTHER" id="PTHR18964:SF149">
    <property type="entry name" value="BIFUNCTIONAL UDP-N-ACETYLGLUCOSAMINE 2-EPIMERASE_N-ACETYLMANNOSAMINE KINASE"/>
    <property type="match status" value="1"/>
</dbReference>
<dbReference type="SUPFAM" id="SSF53067">
    <property type="entry name" value="Actin-like ATPase domain"/>
    <property type="match status" value="1"/>
</dbReference>
<dbReference type="InterPro" id="IPR005471">
    <property type="entry name" value="Tscrpt_reg_IclR_N"/>
</dbReference>
<feature type="domain" description="HTH iclR-type" evidence="2">
    <location>
        <begin position="20"/>
        <end position="62"/>
    </location>
</feature>
<dbReference type="CDD" id="cd23763">
    <property type="entry name" value="ASKHA_ATPase_ROK"/>
    <property type="match status" value="1"/>
</dbReference>
<comment type="similarity">
    <text evidence="1">Belongs to the ROK (NagC/XylR) family.</text>
</comment>
<dbReference type="InterPro" id="IPR000600">
    <property type="entry name" value="ROK"/>
</dbReference>
<evidence type="ECO:0000256" key="1">
    <source>
        <dbReference type="ARBA" id="ARBA00006479"/>
    </source>
</evidence>
<evidence type="ECO:0000313" key="3">
    <source>
        <dbReference type="EMBL" id="NJC72309.1"/>
    </source>
</evidence>
<sequence>MKLEGTATSPLLRRLNARLVLEALRGAGAMTVTDMVAATQLSRPTVHAVVDALARIGQVREVPDDETAGPRRGRPARRYEFRADASYVLGLDVGAGTMVVVVADLRGELVAQTRRHFPDLHMEADERIAFIRRTMVAALAEAGVDPADVMAVCVGAAGVVDPRDGAIRFSSGIHGFLEVNLREALERGFGWPVIVENDANLAAVGEQRRGVAAGADNFVVLLAGERLGSGIVLGGQLVRGHGGGAGEMGFLSLDGSGDNAWGIAYLARRLGAEAVARMSDPDAGNPPRPGSLYERVGGDPGGVDATAVFAAAQAGDEVAVGVLERVVDRVAKSVGTIALLLDPELVVIGGGVAAAGDVLLVPLRRRLVGVVPERLRIEASTLGDRGVVTGAVCRAVDEAWARLLDAWPSDDIAG</sequence>
<dbReference type="Pfam" id="PF00480">
    <property type="entry name" value="ROK"/>
    <property type="match status" value="2"/>
</dbReference>
<dbReference type="Pfam" id="PF09339">
    <property type="entry name" value="HTH_IclR"/>
    <property type="match status" value="1"/>
</dbReference>
<dbReference type="PANTHER" id="PTHR18964">
    <property type="entry name" value="ROK (REPRESSOR, ORF, KINASE) FAMILY"/>
    <property type="match status" value="1"/>
</dbReference>